<gene>
    <name evidence="3" type="ORF">DSCW_33020</name>
</gene>
<dbReference type="InterPro" id="IPR003607">
    <property type="entry name" value="HD/PDEase_dom"/>
</dbReference>
<proteinExistence type="predicted"/>
<evidence type="ECO:0000313" key="4">
    <source>
        <dbReference type="Proteomes" id="UP000427769"/>
    </source>
</evidence>
<feature type="compositionally biased region" description="Polar residues" evidence="1">
    <location>
        <begin position="294"/>
        <end position="306"/>
    </location>
</feature>
<dbReference type="Proteomes" id="UP000427769">
    <property type="component" value="Chromosome"/>
</dbReference>
<dbReference type="PROSITE" id="PS51832">
    <property type="entry name" value="HD_GYP"/>
    <property type="match status" value="1"/>
</dbReference>
<name>A0A5K7Z5A2_9BACT</name>
<dbReference type="Gene3D" id="1.10.3210.10">
    <property type="entry name" value="Hypothetical protein af1432"/>
    <property type="match status" value="1"/>
</dbReference>
<dbReference type="Pfam" id="PF13487">
    <property type="entry name" value="HD_5"/>
    <property type="match status" value="1"/>
</dbReference>
<organism evidence="3 4">
    <name type="scientific">Desulfosarcina widdelii</name>
    <dbReference type="NCBI Taxonomy" id="947919"/>
    <lineage>
        <taxon>Bacteria</taxon>
        <taxon>Pseudomonadati</taxon>
        <taxon>Thermodesulfobacteriota</taxon>
        <taxon>Desulfobacteria</taxon>
        <taxon>Desulfobacterales</taxon>
        <taxon>Desulfosarcinaceae</taxon>
        <taxon>Desulfosarcina</taxon>
    </lineage>
</organism>
<dbReference type="CDD" id="cd00077">
    <property type="entry name" value="HDc"/>
    <property type="match status" value="1"/>
</dbReference>
<dbReference type="AlphaFoldDB" id="A0A5K7Z5A2"/>
<dbReference type="SMART" id="SM00471">
    <property type="entry name" value="HDc"/>
    <property type="match status" value="1"/>
</dbReference>
<dbReference type="OrthoDB" id="9776628at2"/>
<feature type="domain" description="HD-GYP" evidence="2">
    <location>
        <begin position="83"/>
        <end position="278"/>
    </location>
</feature>
<dbReference type="PANTHER" id="PTHR43155">
    <property type="entry name" value="CYCLIC DI-GMP PHOSPHODIESTERASE PA4108-RELATED"/>
    <property type="match status" value="1"/>
</dbReference>
<feature type="region of interest" description="Disordered" evidence="1">
    <location>
        <begin position="280"/>
        <end position="306"/>
    </location>
</feature>
<evidence type="ECO:0000256" key="1">
    <source>
        <dbReference type="SAM" id="MobiDB-lite"/>
    </source>
</evidence>
<evidence type="ECO:0000313" key="3">
    <source>
        <dbReference type="EMBL" id="BBO75885.1"/>
    </source>
</evidence>
<evidence type="ECO:0000259" key="2">
    <source>
        <dbReference type="PROSITE" id="PS51832"/>
    </source>
</evidence>
<keyword evidence="4" id="KW-1185">Reference proteome</keyword>
<dbReference type="PANTHER" id="PTHR43155:SF2">
    <property type="entry name" value="CYCLIC DI-GMP PHOSPHODIESTERASE PA4108"/>
    <property type="match status" value="1"/>
</dbReference>
<accession>A0A5K7Z5A2</accession>
<dbReference type="EMBL" id="AP021875">
    <property type="protein sequence ID" value="BBO75885.1"/>
    <property type="molecule type" value="Genomic_DNA"/>
</dbReference>
<dbReference type="SUPFAM" id="SSF109604">
    <property type="entry name" value="HD-domain/PDEase-like"/>
    <property type="match status" value="1"/>
</dbReference>
<dbReference type="InterPro" id="IPR037522">
    <property type="entry name" value="HD_GYP_dom"/>
</dbReference>
<sequence>MSEYRLTHSVTDHRGDLLLDAGTVLSREAMQSVACVATASIGTCRLMDFYQVGSDLNDFFAAPPYDVIFKGTDRMRALLDIAGEVTMPEPLLEALYHFRKLDFYTYRHTLLVFALSILITRELIADRTAMIQEVLAGPVHDIGKRCVPIEILTKETPLTPSELEHLHHHTLAGYVLLSHYFRDPDILAARVARDHHERKDGSGYPLGIAMDSLTTDIIMVSDVYDALISPRPYRKSSYDNRTALEEMIRQAETGSISHTVVRVLVALNRRSRPHFSQCVLSAEERGAPPEDNVYGTTQPNEKNGPH</sequence>
<dbReference type="RefSeq" id="WP_155304765.1">
    <property type="nucleotide sequence ID" value="NZ_AP021875.1"/>
</dbReference>
<dbReference type="KEGG" id="dwd:DSCW_33020"/>
<reference evidence="3 4" key="1">
    <citation type="submission" date="2019-11" db="EMBL/GenBank/DDBJ databases">
        <title>Comparative genomics of hydrocarbon-degrading Desulfosarcina strains.</title>
        <authorList>
            <person name="Watanabe M."/>
            <person name="Kojima H."/>
            <person name="Fukui M."/>
        </authorList>
    </citation>
    <scope>NUCLEOTIDE SEQUENCE [LARGE SCALE GENOMIC DNA]</scope>
    <source>
        <strain evidence="3 4">PP31</strain>
    </source>
</reference>
<protein>
    <recommendedName>
        <fullName evidence="2">HD-GYP domain-containing protein</fullName>
    </recommendedName>
</protein>